<protein>
    <submittedName>
        <fullName evidence="4">Fucose isomerase</fullName>
    </submittedName>
</protein>
<dbReference type="SUPFAM" id="SSF53743">
    <property type="entry name" value="FucI/AraA N-terminal and middle domains"/>
    <property type="match status" value="1"/>
</dbReference>
<dbReference type="Pfam" id="PF02952">
    <property type="entry name" value="Fucose_iso_C"/>
    <property type="match status" value="1"/>
</dbReference>
<dbReference type="OrthoDB" id="5838738at2"/>
<dbReference type="GO" id="GO:0016861">
    <property type="term" value="F:intramolecular oxidoreductase activity, interconverting aldoses and ketoses"/>
    <property type="evidence" value="ECO:0007669"/>
    <property type="project" value="InterPro"/>
</dbReference>
<evidence type="ECO:0000259" key="3">
    <source>
        <dbReference type="Pfam" id="PF02952"/>
    </source>
</evidence>
<evidence type="ECO:0000313" key="5">
    <source>
        <dbReference type="Proteomes" id="UP000283880"/>
    </source>
</evidence>
<dbReference type="PANTHER" id="PTHR36120">
    <property type="entry name" value="FUCOSE ISOMERASE"/>
    <property type="match status" value="1"/>
</dbReference>
<evidence type="ECO:0000313" key="4">
    <source>
        <dbReference type="EMBL" id="RGX26256.1"/>
    </source>
</evidence>
<dbReference type="EMBL" id="QSBM01000016">
    <property type="protein sequence ID" value="RGX26256.1"/>
    <property type="molecule type" value="Genomic_DNA"/>
</dbReference>
<feature type="domain" description="L-fucose isomerase C-terminal" evidence="3">
    <location>
        <begin position="369"/>
        <end position="453"/>
    </location>
</feature>
<dbReference type="AlphaFoldDB" id="A0A413FB07"/>
<dbReference type="GO" id="GO:0005737">
    <property type="term" value="C:cytoplasm"/>
    <property type="evidence" value="ECO:0007669"/>
    <property type="project" value="InterPro"/>
</dbReference>
<dbReference type="PANTHER" id="PTHR36120:SF1">
    <property type="entry name" value="L-FUCOSE ISOMERASE C-TERMINAL DOMAIN-CONTAINING PROTEIN"/>
    <property type="match status" value="1"/>
</dbReference>
<proteinExistence type="predicted"/>
<dbReference type="GO" id="GO:0005996">
    <property type="term" value="P:monosaccharide metabolic process"/>
    <property type="evidence" value="ECO:0007669"/>
    <property type="project" value="InterPro"/>
</dbReference>
<evidence type="ECO:0000256" key="2">
    <source>
        <dbReference type="ARBA" id="ARBA00023277"/>
    </source>
</evidence>
<dbReference type="InterPro" id="IPR015888">
    <property type="entry name" value="Fuc_isomerase_C"/>
</dbReference>
<organism evidence="4 5">
    <name type="scientific">Enterocloster asparagiformis</name>
    <dbReference type="NCBI Taxonomy" id="333367"/>
    <lineage>
        <taxon>Bacteria</taxon>
        <taxon>Bacillati</taxon>
        <taxon>Bacillota</taxon>
        <taxon>Clostridia</taxon>
        <taxon>Lachnospirales</taxon>
        <taxon>Lachnospiraceae</taxon>
        <taxon>Enterocloster</taxon>
    </lineage>
</organism>
<sequence>MYKQKLILGVAPVKRSFLSMEEAKRQKDKFMAVIRDIKPDAVEIVDVDDQCENGIMWDTAKVPGVVEKFRSAGVDALFIPFCDFGEEQVAAQIAAAFKLPTLVWGARDERPNSDESRGRDTQCGMFAATKVLRRHGVKYSYIYNCETESGDFRNGYENFLRVAMVLKALKNLRVAKIGERPVPFMSVMTNEANLINRFGVTTIPVSPYAVAERAKKLIADNDPAFAAYYDDLTARMDSSAMTEENVKKAAATKIAIQGIMEENNCSVGAFECWSAFPAVLGVCPCVVLGEMADAGYPLACETDVNGAITLAILRACNLYEEPGFLADLTIRHPQNDNAELLWHCGPFPYSLKAESSKARLVDGQERFELKQGHLTVCRFDDIDGKYYLFAGEGDTTTGPETNGTYVWFEVDDWKRWEEKLMFGPYIHHLGGAYGNYLPVLREVARYLEIEFDNAHEQGVHSL</sequence>
<accession>A0A413FB07</accession>
<gene>
    <name evidence="4" type="ORF">DWV29_19260</name>
</gene>
<evidence type="ECO:0000256" key="1">
    <source>
        <dbReference type="ARBA" id="ARBA00023235"/>
    </source>
</evidence>
<dbReference type="RefSeq" id="WP_007716687.1">
    <property type="nucleotide sequence ID" value="NZ_CABMHH010000163.1"/>
</dbReference>
<dbReference type="Proteomes" id="UP000283880">
    <property type="component" value="Unassembled WGS sequence"/>
</dbReference>
<name>A0A413FB07_9FIRM</name>
<comment type="caution">
    <text evidence="4">The sequence shown here is derived from an EMBL/GenBank/DDBJ whole genome shotgun (WGS) entry which is preliminary data.</text>
</comment>
<reference evidence="4 5" key="1">
    <citation type="submission" date="2018-08" db="EMBL/GenBank/DDBJ databases">
        <title>A genome reference for cultivated species of the human gut microbiota.</title>
        <authorList>
            <person name="Zou Y."/>
            <person name="Xue W."/>
            <person name="Luo G."/>
        </authorList>
    </citation>
    <scope>NUCLEOTIDE SEQUENCE [LARGE SCALE GENOMIC DNA]</scope>
    <source>
        <strain evidence="4 5">AF04-15</strain>
    </source>
</reference>
<keyword evidence="1 4" id="KW-0413">Isomerase</keyword>
<dbReference type="InterPro" id="IPR009015">
    <property type="entry name" value="Fucose_isomerase_N/cen_sf"/>
</dbReference>
<keyword evidence="2" id="KW-0119">Carbohydrate metabolism</keyword>